<dbReference type="InterPro" id="IPR004582">
    <property type="entry name" value="Checkpoint_prot_Rad17_Rad24"/>
</dbReference>
<dbReference type="InterPro" id="IPR027417">
    <property type="entry name" value="P-loop_NTPase"/>
</dbReference>
<evidence type="ECO:0000256" key="3">
    <source>
        <dbReference type="ARBA" id="ARBA00022741"/>
    </source>
</evidence>
<keyword evidence="5" id="KW-0067">ATP-binding</keyword>
<evidence type="ECO:0000256" key="5">
    <source>
        <dbReference type="ARBA" id="ARBA00022840"/>
    </source>
</evidence>
<comment type="subcellular location">
    <subcellularLocation>
        <location evidence="1">Nucleus</location>
    </subcellularLocation>
</comment>
<evidence type="ECO:0000256" key="1">
    <source>
        <dbReference type="ARBA" id="ARBA00004123"/>
    </source>
</evidence>
<protein>
    <recommendedName>
        <fullName evidence="11">Cell cycle checkpoint protein RAD17</fullName>
    </recommendedName>
</protein>
<dbReference type="GO" id="GO:0005634">
    <property type="term" value="C:nucleus"/>
    <property type="evidence" value="ECO:0007669"/>
    <property type="project" value="UniProtKB-SubCell"/>
</dbReference>
<comment type="similarity">
    <text evidence="2">Belongs to the rad17/RAD24 family.</text>
</comment>
<evidence type="ECO:0000313" key="9">
    <source>
        <dbReference type="EMBL" id="CAK1556326.1"/>
    </source>
</evidence>
<dbReference type="PANTHER" id="PTHR12172:SF0">
    <property type="entry name" value="CELL CYCLE CHECKPOINT PROTEIN RAD17"/>
    <property type="match status" value="1"/>
</dbReference>
<organism evidence="9 10">
    <name type="scientific">Leptosia nina</name>
    <dbReference type="NCBI Taxonomy" id="320188"/>
    <lineage>
        <taxon>Eukaryota</taxon>
        <taxon>Metazoa</taxon>
        <taxon>Ecdysozoa</taxon>
        <taxon>Arthropoda</taxon>
        <taxon>Hexapoda</taxon>
        <taxon>Insecta</taxon>
        <taxon>Pterygota</taxon>
        <taxon>Neoptera</taxon>
        <taxon>Endopterygota</taxon>
        <taxon>Lepidoptera</taxon>
        <taxon>Glossata</taxon>
        <taxon>Ditrysia</taxon>
        <taxon>Papilionoidea</taxon>
        <taxon>Pieridae</taxon>
        <taxon>Pierinae</taxon>
        <taxon>Leptosia</taxon>
    </lineage>
</organism>
<dbReference type="SUPFAM" id="SSF52540">
    <property type="entry name" value="P-loop containing nucleoside triphosphate hydrolases"/>
    <property type="match status" value="1"/>
</dbReference>
<feature type="region of interest" description="Disordered" evidence="8">
    <location>
        <begin position="309"/>
        <end position="329"/>
    </location>
</feature>
<keyword evidence="6" id="KW-0539">Nucleus</keyword>
<evidence type="ECO:0000256" key="8">
    <source>
        <dbReference type="SAM" id="MobiDB-lite"/>
    </source>
</evidence>
<name>A0AAV1K6Z2_9NEOP</name>
<dbReference type="GO" id="GO:0003682">
    <property type="term" value="F:chromatin binding"/>
    <property type="evidence" value="ECO:0007669"/>
    <property type="project" value="TreeGrafter"/>
</dbReference>
<evidence type="ECO:0000256" key="7">
    <source>
        <dbReference type="ARBA" id="ARBA00023306"/>
    </source>
</evidence>
<proteinExistence type="inferred from homology"/>
<evidence type="ECO:0008006" key="11">
    <source>
        <dbReference type="Google" id="ProtNLM"/>
    </source>
</evidence>
<evidence type="ECO:0000256" key="6">
    <source>
        <dbReference type="ARBA" id="ARBA00023242"/>
    </source>
</evidence>
<dbReference type="PANTHER" id="PTHR12172">
    <property type="entry name" value="CELL CYCLE CHECKPOINT PROTEIN RAD17"/>
    <property type="match status" value="1"/>
</dbReference>
<evidence type="ECO:0000256" key="2">
    <source>
        <dbReference type="ARBA" id="ARBA00006168"/>
    </source>
</evidence>
<sequence length="500" mass="56112">MNGTQKAKKWFKPLFEFDETEPVKKIKKNIPKANESQKERVQVSSYQNNNTISNASCKSWIKNFDPVNVEDLAVHNKKVQEVEGWVKCACMSNFSDILLLSGPVGSGKTATVYTLATKHGIKVTEWITPLDIEMPSEYGDYQIRESQSKKFLDFIINAANFTSLLDNNNKKLVLVEDFPNVFLRTPTEFTDILLQYKHRAKSPIVFICSETHTDNKNSAFHLFTPALKEQFNISHITFNSISTTGLKCALKRAVDIISKKFTSMYNIPSPALVDSVVNSSGGDVRSAILNLHFASLKGSQMDMETSVIQEKEVKSNKSKRKKNPSSKFMSLGKDQTVSILHGVGRVLNPKTATSEDGKTHLTHSPKDVIEQFLSHPSSFISFLEENYLSHFSCPSDVEMAASALSDGDYMLAEWREKTCQEYGLYTAVAGLMVANKAPISAWNPVRGPKNMRIQYPSLKEMPQLDKDYLYKGKVLVADYSTYCKIIGHKIENSPSVLLID</sequence>
<dbReference type="GO" id="GO:0005524">
    <property type="term" value="F:ATP binding"/>
    <property type="evidence" value="ECO:0007669"/>
    <property type="project" value="UniProtKB-KW"/>
</dbReference>
<keyword evidence="7" id="KW-0131">Cell cycle</keyword>
<evidence type="ECO:0000313" key="10">
    <source>
        <dbReference type="Proteomes" id="UP001497472"/>
    </source>
</evidence>
<keyword evidence="10" id="KW-1185">Reference proteome</keyword>
<dbReference type="GO" id="GO:0006281">
    <property type="term" value="P:DNA repair"/>
    <property type="evidence" value="ECO:0007669"/>
    <property type="project" value="InterPro"/>
</dbReference>
<dbReference type="AlphaFoldDB" id="A0AAV1K6Z2"/>
<reference evidence="9 10" key="1">
    <citation type="submission" date="2023-11" db="EMBL/GenBank/DDBJ databases">
        <authorList>
            <person name="Okamura Y."/>
        </authorList>
    </citation>
    <scope>NUCLEOTIDE SEQUENCE [LARGE SCALE GENOMIC DNA]</scope>
</reference>
<gene>
    <name evidence="9" type="ORF">LNINA_LOCUS15085</name>
</gene>
<comment type="caution">
    <text evidence="9">The sequence shown here is derived from an EMBL/GenBank/DDBJ whole genome shotgun (WGS) entry which is preliminary data.</text>
</comment>
<accession>A0AAV1K6Z2</accession>
<keyword evidence="3" id="KW-0547">Nucleotide-binding</keyword>
<dbReference type="GO" id="GO:0033314">
    <property type="term" value="P:mitotic DNA replication checkpoint signaling"/>
    <property type="evidence" value="ECO:0007669"/>
    <property type="project" value="TreeGrafter"/>
</dbReference>
<dbReference type="Proteomes" id="UP001497472">
    <property type="component" value="Unassembled WGS sequence"/>
</dbReference>
<dbReference type="EMBL" id="CAVLEF010000283">
    <property type="protein sequence ID" value="CAK1556326.1"/>
    <property type="molecule type" value="Genomic_DNA"/>
</dbReference>
<dbReference type="Pfam" id="PF03215">
    <property type="entry name" value="Rad17"/>
    <property type="match status" value="1"/>
</dbReference>
<keyword evidence="4" id="KW-0227">DNA damage</keyword>
<dbReference type="Gene3D" id="3.40.50.300">
    <property type="entry name" value="P-loop containing nucleotide triphosphate hydrolases"/>
    <property type="match status" value="1"/>
</dbReference>
<dbReference type="GO" id="GO:0003689">
    <property type="term" value="F:DNA clamp loader activity"/>
    <property type="evidence" value="ECO:0007669"/>
    <property type="project" value="TreeGrafter"/>
</dbReference>
<dbReference type="GO" id="GO:0000077">
    <property type="term" value="P:DNA damage checkpoint signaling"/>
    <property type="evidence" value="ECO:0007669"/>
    <property type="project" value="TreeGrafter"/>
</dbReference>
<evidence type="ECO:0000256" key="4">
    <source>
        <dbReference type="ARBA" id="ARBA00022763"/>
    </source>
</evidence>